<keyword evidence="1" id="KW-1133">Transmembrane helix</keyword>
<feature type="transmembrane region" description="Helical" evidence="1">
    <location>
        <begin position="214"/>
        <end position="234"/>
    </location>
</feature>
<dbReference type="EMBL" id="KF900537">
    <property type="protein sequence ID" value="AIE98509.1"/>
    <property type="molecule type" value="Genomic_DNA"/>
</dbReference>
<keyword evidence="1" id="KW-0472">Membrane</keyword>
<accession>A0A075G509</accession>
<reference evidence="2" key="1">
    <citation type="journal article" date="2014" name="Genome Biol. Evol.">
        <title>Pangenome evidence for extensive interdomain horizontal transfer affecting lineage core and shell genes in uncultured planktonic thaumarchaeota and euryarchaeota.</title>
        <authorList>
            <person name="Deschamps P."/>
            <person name="Zivanovic Y."/>
            <person name="Moreira D."/>
            <person name="Rodriguez-Valera F."/>
            <person name="Lopez-Garcia P."/>
        </authorList>
    </citation>
    <scope>NUCLEOTIDE SEQUENCE</scope>
</reference>
<feature type="transmembrane region" description="Helical" evidence="1">
    <location>
        <begin position="90"/>
        <end position="113"/>
    </location>
</feature>
<feature type="transmembrane region" description="Helical" evidence="1">
    <location>
        <begin position="267"/>
        <end position="287"/>
    </location>
</feature>
<organism evidence="2">
    <name type="scientific">uncultured marine group II/III euryarchaeote KM3_05_H10</name>
    <dbReference type="NCBI Taxonomy" id="1457839"/>
    <lineage>
        <taxon>Archaea</taxon>
        <taxon>Methanobacteriati</taxon>
        <taxon>Methanobacteriota</taxon>
        <taxon>environmental samples</taxon>
    </lineage>
</organism>
<evidence type="ECO:0000256" key="1">
    <source>
        <dbReference type="SAM" id="Phobius"/>
    </source>
</evidence>
<sequence length="296" mass="33501">MATVRWWARAKTGGPLRKPGENMSISRSLKRIRKSMFKPFGDWWQGQRDNHLVLLGTTFVAGLAMVLWALIFLLFLMPNAQQEANEYSDLLTWTWVALAGGMTLLIIVGPEFFHYLSHRNTLREILELGSRAEFERRRKEAEDGAEMLGSQWRARLESKRVELGIRRSMPAGIELIESEGSLWLRNWLDTKESLLSKRFPDAEWLRDPGANRKIVGLSVVGLVAFGWNAIFGTVRHAVGEPRNMSLDLNAVITGEEYRATWAPHLDLISSLLIVTLAIVLGMTRPAVEASSSEEEE</sequence>
<keyword evidence="1" id="KW-0812">Transmembrane</keyword>
<feature type="transmembrane region" description="Helical" evidence="1">
    <location>
        <begin position="52"/>
        <end position="78"/>
    </location>
</feature>
<evidence type="ECO:0000313" key="2">
    <source>
        <dbReference type="EMBL" id="AIE98509.1"/>
    </source>
</evidence>
<dbReference type="AlphaFoldDB" id="A0A075G509"/>
<protein>
    <submittedName>
        <fullName evidence="2">Uncharacterized protein</fullName>
    </submittedName>
</protein>
<name>A0A075G509_9EURY</name>
<proteinExistence type="predicted"/>